<proteinExistence type="predicted"/>
<dbReference type="InterPro" id="IPR004843">
    <property type="entry name" value="Calcineurin-like_PHP"/>
</dbReference>
<dbReference type="Pfam" id="PF00149">
    <property type="entry name" value="Metallophos"/>
    <property type="match status" value="1"/>
</dbReference>
<dbReference type="PANTHER" id="PTHR32440">
    <property type="entry name" value="PHOSPHATASE DCR2-RELATED-RELATED"/>
    <property type="match status" value="1"/>
</dbReference>
<dbReference type="VEuPathDB" id="CryptoDB:Cvel_14045"/>
<dbReference type="PANTHER" id="PTHR32440:SF0">
    <property type="entry name" value="PHOSPHATASE DCR2-RELATED"/>
    <property type="match status" value="1"/>
</dbReference>
<gene>
    <name evidence="3" type="ORF">Cvel_14045.t2.CR1</name>
</gene>
<feature type="domain" description="Calcineurin-like phosphoesterase" evidence="2">
    <location>
        <begin position="54"/>
        <end position="135"/>
    </location>
</feature>
<protein>
    <recommendedName>
        <fullName evidence="2">Calcineurin-like phosphoesterase domain-containing protein</fullName>
    </recommendedName>
</protein>
<name>A0A0K6SBK0_9ALVE</name>
<dbReference type="InterPro" id="IPR029052">
    <property type="entry name" value="Metallo-depent_PP-like"/>
</dbReference>
<feature type="signal peptide" evidence="1">
    <location>
        <begin position="1"/>
        <end position="20"/>
    </location>
</feature>
<reference evidence="3" key="1">
    <citation type="submission" date="2014-11" db="EMBL/GenBank/DDBJ databases">
        <title>Molecular phylogeny of cliff fern family Woodsiaceae with morphological implications.</title>
        <authorList>
            <person name="Shao Y.-Z."/>
            <person name="Wei R."/>
            <person name="Zhang X.-C."/>
        </authorList>
    </citation>
    <scope>NUCLEOTIDE SEQUENCE</scope>
</reference>
<accession>A0A0K6SBK0</accession>
<feature type="chain" id="PRO_5005508559" description="Calcineurin-like phosphoesterase domain-containing protein" evidence="1">
    <location>
        <begin position="21"/>
        <end position="488"/>
    </location>
</feature>
<organism evidence="3">
    <name type="scientific">Chromera velia CCMP2878</name>
    <dbReference type="NCBI Taxonomy" id="1169474"/>
    <lineage>
        <taxon>Eukaryota</taxon>
        <taxon>Sar</taxon>
        <taxon>Alveolata</taxon>
        <taxon>Colpodellida</taxon>
        <taxon>Chromeraceae</taxon>
        <taxon>Chromera</taxon>
    </lineage>
</organism>
<dbReference type="GO" id="GO:0016788">
    <property type="term" value="F:hydrolase activity, acting on ester bonds"/>
    <property type="evidence" value="ECO:0007669"/>
    <property type="project" value="TreeGrafter"/>
</dbReference>
<dbReference type="GO" id="GO:0005737">
    <property type="term" value="C:cytoplasm"/>
    <property type="evidence" value="ECO:0007669"/>
    <property type="project" value="TreeGrafter"/>
</dbReference>
<evidence type="ECO:0000256" key="1">
    <source>
        <dbReference type="SAM" id="SignalP"/>
    </source>
</evidence>
<sequence length="488" mass="53862">MRALGIFLLFLIFPVLQVFALRKRGLLDKLKTALSSSPSPSCKDFEFSVAGDTLRILHMSDFHFLPKEKDSCKPENVPEKLVGDPGACSEATKTFINKVTDAYIEKVDLVVINGDLINFNAVGFDEEDLSKFLIDSLRGSSNGGFFKSIRVDQSMREQRWKSVQKLFSNTAQICTTDKTVHGAGNSYVTALVGSKRVPLVFLDSGTGLARNKDSKGNDLPYKDTTNGESLYDWVRPSQVKWMKGKIGEATTKGMIFTHHPPALTTKSVSTFQDSFDLDDVDILSGSMWVGSRNHGKPDQGEKGGKFETDPQSFGSCILKKTKYLPVITATPDSFSLNPKDNWNLELKAVQTGEVCTSVEPSKVKFFDGPTKDSGDTLMQAATKSKKIAALFSGHHHDNDYCAKSRSKSDTDILFCYGGTAGYTAATYADAMKFGPRPKGAKLEHQVRVIHYTLPQAEKGEAQLKTWLVRDVFEGELEHLEPLTVQIPL</sequence>
<dbReference type="EMBL" id="CDMZ01005936">
    <property type="protein sequence ID" value="CUC10969.1"/>
    <property type="molecule type" value="Genomic_DNA"/>
</dbReference>
<dbReference type="Gene3D" id="3.60.21.10">
    <property type="match status" value="1"/>
</dbReference>
<evidence type="ECO:0000259" key="2">
    <source>
        <dbReference type="Pfam" id="PF00149"/>
    </source>
</evidence>
<keyword evidence="1" id="KW-0732">Signal</keyword>
<dbReference type="AlphaFoldDB" id="A0A0K6SBK0"/>
<evidence type="ECO:0000313" key="3">
    <source>
        <dbReference type="EMBL" id="CUC10969.1"/>
    </source>
</evidence>
<dbReference type="PhylomeDB" id="A0A0K6SBK0"/>
<dbReference type="SUPFAM" id="SSF56300">
    <property type="entry name" value="Metallo-dependent phosphatases"/>
    <property type="match status" value="1"/>
</dbReference>